<evidence type="ECO:0000256" key="1">
    <source>
        <dbReference type="ARBA" id="ARBA00004162"/>
    </source>
</evidence>
<dbReference type="Gene3D" id="3.30.700.10">
    <property type="entry name" value="Glycoprotein, Type 4 Pilin"/>
    <property type="match status" value="1"/>
</dbReference>
<dbReference type="SUPFAM" id="SSF54523">
    <property type="entry name" value="Pili subunits"/>
    <property type="match status" value="1"/>
</dbReference>
<keyword evidence="3 10" id="KW-1003">Cell membrane</keyword>
<keyword evidence="7 10" id="KW-0472">Membrane</keyword>
<keyword evidence="10" id="KW-0813">Transport</keyword>
<dbReference type="EMBL" id="JBCEWA010000007">
    <property type="protein sequence ID" value="MEL5988862.1"/>
    <property type="molecule type" value="Genomic_DNA"/>
</dbReference>
<evidence type="ECO:0000313" key="12">
    <source>
        <dbReference type="Proteomes" id="UP001398420"/>
    </source>
</evidence>
<gene>
    <name evidence="11" type="primary">comGC</name>
    <name evidence="11" type="ORF">AAF454_10670</name>
</gene>
<comment type="similarity">
    <text evidence="9 10">Belongs to the ComGC family.</text>
</comment>
<name>A0ABU9LM22_9BACL</name>
<dbReference type="InterPro" id="IPR045584">
    <property type="entry name" value="Pilin-like"/>
</dbReference>
<evidence type="ECO:0000256" key="8">
    <source>
        <dbReference type="ARBA" id="ARBA00023287"/>
    </source>
</evidence>
<dbReference type="Proteomes" id="UP001398420">
    <property type="component" value="Unassembled WGS sequence"/>
</dbReference>
<keyword evidence="12" id="KW-1185">Reference proteome</keyword>
<comment type="function">
    <text evidence="10">Required for transformation and DNA binding.</text>
</comment>
<evidence type="ECO:0000256" key="7">
    <source>
        <dbReference type="ARBA" id="ARBA00023136"/>
    </source>
</evidence>
<dbReference type="NCBIfam" id="TIGR02532">
    <property type="entry name" value="IV_pilin_GFxxxE"/>
    <property type="match status" value="1"/>
</dbReference>
<feature type="transmembrane region" description="Helical" evidence="10">
    <location>
        <begin position="12"/>
        <end position="30"/>
    </location>
</feature>
<comment type="subcellular location">
    <subcellularLocation>
        <location evidence="1">Cell membrane</location>
        <topology evidence="1">Single-pass membrane protein</topology>
    </subcellularLocation>
    <subcellularLocation>
        <location evidence="2">Cell surface</location>
    </subcellularLocation>
</comment>
<evidence type="ECO:0000313" key="11">
    <source>
        <dbReference type="EMBL" id="MEL5988862.1"/>
    </source>
</evidence>
<organism evidence="11 12">
    <name type="scientific">Kurthia gibsonii</name>
    <dbReference type="NCBI Taxonomy" id="33946"/>
    <lineage>
        <taxon>Bacteria</taxon>
        <taxon>Bacillati</taxon>
        <taxon>Bacillota</taxon>
        <taxon>Bacilli</taxon>
        <taxon>Bacillales</taxon>
        <taxon>Caryophanaceae</taxon>
        <taxon>Kurthia</taxon>
    </lineage>
</organism>
<dbReference type="InterPro" id="IPR000983">
    <property type="entry name" value="Bac_GSPG_pilin"/>
</dbReference>
<proteinExistence type="inferred from homology"/>
<dbReference type="PRINTS" id="PR00813">
    <property type="entry name" value="BCTERIALGSPG"/>
</dbReference>
<keyword evidence="6 10" id="KW-1133">Transmembrane helix</keyword>
<dbReference type="InterPro" id="IPR016940">
    <property type="entry name" value="ComGC"/>
</dbReference>
<evidence type="ECO:0000256" key="9">
    <source>
        <dbReference type="ARBA" id="ARBA00043982"/>
    </source>
</evidence>
<evidence type="ECO:0000256" key="2">
    <source>
        <dbReference type="ARBA" id="ARBA00004241"/>
    </source>
</evidence>
<evidence type="ECO:0000256" key="5">
    <source>
        <dbReference type="ARBA" id="ARBA00022692"/>
    </source>
</evidence>
<reference evidence="11 12" key="1">
    <citation type="submission" date="2024-04" db="EMBL/GenBank/DDBJ databases">
        <authorList>
            <person name="Wu Y.S."/>
            <person name="Zhang L."/>
        </authorList>
    </citation>
    <scope>NUCLEOTIDE SEQUENCE [LARGE SCALE GENOMIC DNA]</scope>
    <source>
        <strain evidence="11 12">KG-01</strain>
    </source>
</reference>
<accession>A0ABU9LM22</accession>
<dbReference type="PANTHER" id="PTHR30093">
    <property type="entry name" value="GENERAL SECRETION PATHWAY PROTEIN G"/>
    <property type="match status" value="1"/>
</dbReference>
<evidence type="ECO:0000256" key="3">
    <source>
        <dbReference type="ARBA" id="ARBA00022475"/>
    </source>
</evidence>
<sequence>MEEKEKKNGFTLIEMLIVLFIITVLILIAIPNITKHFQTVDDKGCNAYVKMVQGQVEAYKIDKGIYPTTIEVLEAEHYLKEGSKEKSCKAYEVTIEQGEVKSNAPQ</sequence>
<comment type="caution">
    <text evidence="11">The sequence shown here is derived from an EMBL/GenBank/DDBJ whole genome shotgun (WGS) entry which is preliminary data.</text>
</comment>
<comment type="subunit">
    <text evidence="10">Homodimer.</text>
</comment>
<keyword evidence="5 10" id="KW-0812">Transmembrane</keyword>
<dbReference type="NCBIfam" id="NF040999">
    <property type="entry name" value="pilin_ComGC"/>
    <property type="match status" value="1"/>
</dbReference>
<protein>
    <recommendedName>
        <fullName evidence="10">ComG operon protein 3</fullName>
    </recommendedName>
</protein>
<evidence type="ECO:0000256" key="4">
    <source>
        <dbReference type="ARBA" id="ARBA00022481"/>
    </source>
</evidence>
<dbReference type="InterPro" id="IPR012902">
    <property type="entry name" value="N_methyl_site"/>
</dbReference>
<keyword evidence="4" id="KW-0488">Methylation</keyword>
<keyword evidence="8 10" id="KW-0178">Competence</keyword>
<evidence type="ECO:0000256" key="6">
    <source>
        <dbReference type="ARBA" id="ARBA00022989"/>
    </source>
</evidence>
<dbReference type="RefSeq" id="WP_087680460.1">
    <property type="nucleotide sequence ID" value="NZ_CP147847.1"/>
</dbReference>
<dbReference type="Pfam" id="PF07963">
    <property type="entry name" value="N_methyl"/>
    <property type="match status" value="1"/>
</dbReference>
<evidence type="ECO:0000256" key="10">
    <source>
        <dbReference type="PIRNR" id="PIRNR029928"/>
    </source>
</evidence>
<dbReference type="PIRSF" id="PIRSF029928">
    <property type="entry name" value="Late_competence_ComGC"/>
    <property type="match status" value="1"/>
</dbReference>
<dbReference type="PANTHER" id="PTHR30093:SF2">
    <property type="entry name" value="TYPE II SECRETION SYSTEM PROTEIN H"/>
    <property type="match status" value="1"/>
</dbReference>